<protein>
    <submittedName>
        <fullName evidence="1">Peripheral membrane protein</fullName>
    </submittedName>
</protein>
<dbReference type="Proteomes" id="UP000814128">
    <property type="component" value="Unassembled WGS sequence"/>
</dbReference>
<gene>
    <name evidence="1" type="ORF">K488DRAFT_48931</name>
</gene>
<keyword evidence="2" id="KW-1185">Reference proteome</keyword>
<name>A0ACB8QMJ0_9AGAM</name>
<dbReference type="EMBL" id="MU273534">
    <property type="protein sequence ID" value="KAI0032877.1"/>
    <property type="molecule type" value="Genomic_DNA"/>
</dbReference>
<organism evidence="1 2">
    <name type="scientific">Vararia minispora EC-137</name>
    <dbReference type="NCBI Taxonomy" id="1314806"/>
    <lineage>
        <taxon>Eukaryota</taxon>
        <taxon>Fungi</taxon>
        <taxon>Dikarya</taxon>
        <taxon>Basidiomycota</taxon>
        <taxon>Agaricomycotina</taxon>
        <taxon>Agaricomycetes</taxon>
        <taxon>Russulales</taxon>
        <taxon>Lachnocladiaceae</taxon>
        <taxon>Vararia</taxon>
    </lineage>
</organism>
<comment type="caution">
    <text evidence="1">The sequence shown here is derived from an EMBL/GenBank/DDBJ whole genome shotgun (WGS) entry which is preliminary data.</text>
</comment>
<sequence>MMQICRAEDGEVFQTDATLRDIEGRVTLSPSIPHTDTFCRLGGLELFLHQHTGIEEEAVLAYLSDGRRLRNDNLREFAGASDQAIYVFNKFYLDEDLESVLRELHVEAPLQPPVPDDAALANTTGQARASDLYLRAARAHHQANVHLLATISAQRSALRIASNSLDMNVLGLSDVFDGVSANTQRELERQKYLLDSVDSDLQIIARVDIHRQFLSASVQRAMDQGDKGRTLADYVSNDKMRQVAQTCLRSFSELQRKYQEADESMKRLSNGSASVRVSLTSKLPERCEDIVKHSQEAFDEVSKIVSLFNEPGRDSDRLLKSLQWLDTDLRDRVTSLTDLKNALTEQGMRALREISLLNNDLVELPNMLAILQSTLRAKNAFAHIQRLHNMIYAYGATIVEIVRRREFAKFFYQRAQLILEVMAKLSAGERKRRQAYRSEFYGQLPFDLKGMEDAVPSIDFSPSGSSESGPYSLQRSDVDHVMHVLSDLETYVQTVEDSDIALASLREIRANLEKLVQRMDALESGFDRIAERSLLSSSRLALSRRRLSDADFQAYQELAIQLRDAQSAKAEQETAFEAEHTAMRQEISQLKAQVEGSSGDHEMVNKLERELRLVRTQLEGEVRARNIAEERHRDLLANVDRQRQELSQALNDATAQTKHAEILRQDLVQTRAEFEEVKALEARSSAKLSSLLEVQEVTQRNLEAARARGEDLEAQFQAMRHEREDIRRALDEAGKEKDRLLRAQANEHDRQMRDYVAEADGDRAVLEHQFFELRAEMEDTERQLKETTAQLEMREADAQGLREEMDRLRRELREAQTIEGVLREDLKNGRVSAAEFENKLEQSNQLVAQLLDVAIAYRTAHFKALNVATVAVSHPAISRSVAHLGESHVFPTGSRHTPPGPLEEPFPVDPSDPPSALEMLRSFDQDHFLEVIAKTGSTIRKWQKQTKEYRERSKGKISFRNFAKGDLALFLPTRNSVSKPWAAFNVSFPHYFLQATGHLADQLKNREWIVARITSITERVVDQKDPSSNPYGLGDGVKYYMLEVEDWTQPTPTKRRAGSRRVSSEPPIEPLSPPPPLTPPTDNQVEETFPEARGPNSHLFPSRSRSNSTPTAGPSSLSRLLAQAPVSDLVPATAPLETIQHSPVETRTPSPVATPFLPLPSSPPSQPPQGSPLRPGSRASRISTTSRLSAGRIPPFTNGSSGTPTVKSSPTTALTPVAASPPKEMQVTAASTPSPGGSLGEGLMASMLGNNSRRRTASYHVANPVPATRRASNASAGTGIGALASLASWGSSLSRRKRMSIAAPPAAAAATTTAAESTGERGDAPVGTSARELLARLDDAGKQ</sequence>
<reference evidence="1" key="2">
    <citation type="journal article" date="2022" name="New Phytol.">
        <title>Evolutionary transition to the ectomycorrhizal habit in the genomes of a hyperdiverse lineage of mushroom-forming fungi.</title>
        <authorList>
            <person name="Looney B."/>
            <person name="Miyauchi S."/>
            <person name="Morin E."/>
            <person name="Drula E."/>
            <person name="Courty P.E."/>
            <person name="Kohler A."/>
            <person name="Kuo A."/>
            <person name="LaButti K."/>
            <person name="Pangilinan J."/>
            <person name="Lipzen A."/>
            <person name="Riley R."/>
            <person name="Andreopoulos W."/>
            <person name="He G."/>
            <person name="Johnson J."/>
            <person name="Nolan M."/>
            <person name="Tritt A."/>
            <person name="Barry K.W."/>
            <person name="Grigoriev I.V."/>
            <person name="Nagy L.G."/>
            <person name="Hibbett D."/>
            <person name="Henrissat B."/>
            <person name="Matheny P.B."/>
            <person name="Labbe J."/>
            <person name="Martin F.M."/>
        </authorList>
    </citation>
    <scope>NUCLEOTIDE SEQUENCE</scope>
    <source>
        <strain evidence="1">EC-137</strain>
    </source>
</reference>
<proteinExistence type="predicted"/>
<evidence type="ECO:0000313" key="1">
    <source>
        <dbReference type="EMBL" id="KAI0032877.1"/>
    </source>
</evidence>
<evidence type="ECO:0000313" key="2">
    <source>
        <dbReference type="Proteomes" id="UP000814128"/>
    </source>
</evidence>
<accession>A0ACB8QMJ0</accession>
<reference evidence="1" key="1">
    <citation type="submission" date="2021-02" db="EMBL/GenBank/DDBJ databases">
        <authorList>
            <consortium name="DOE Joint Genome Institute"/>
            <person name="Ahrendt S."/>
            <person name="Looney B.P."/>
            <person name="Miyauchi S."/>
            <person name="Morin E."/>
            <person name="Drula E."/>
            <person name="Courty P.E."/>
            <person name="Chicoki N."/>
            <person name="Fauchery L."/>
            <person name="Kohler A."/>
            <person name="Kuo A."/>
            <person name="Labutti K."/>
            <person name="Pangilinan J."/>
            <person name="Lipzen A."/>
            <person name="Riley R."/>
            <person name="Andreopoulos W."/>
            <person name="He G."/>
            <person name="Johnson J."/>
            <person name="Barry K.W."/>
            <person name="Grigoriev I.V."/>
            <person name="Nagy L."/>
            <person name="Hibbett D."/>
            <person name="Henrissat B."/>
            <person name="Matheny P.B."/>
            <person name="Labbe J."/>
            <person name="Martin F."/>
        </authorList>
    </citation>
    <scope>NUCLEOTIDE SEQUENCE</scope>
    <source>
        <strain evidence="1">EC-137</strain>
    </source>
</reference>